<keyword evidence="5" id="KW-0456">Lyase</keyword>
<feature type="active site" description="Proton donor" evidence="11">
    <location>
        <position position="340"/>
    </location>
</feature>
<evidence type="ECO:0000313" key="15">
    <source>
        <dbReference type="Proteomes" id="UP001177023"/>
    </source>
</evidence>
<dbReference type="SUPFAM" id="SSF51419">
    <property type="entry name" value="PLP-binding barrel"/>
    <property type="match status" value="1"/>
</dbReference>
<evidence type="ECO:0000256" key="11">
    <source>
        <dbReference type="PIRSR" id="PIRSR600183-50"/>
    </source>
</evidence>
<comment type="function">
    <text evidence="8">Catalyzes the first and rate-limiting step of polyamine biosynthesis that converts ornithine into putrescine, which is the precursor for the polyamines, spermidine and spermine. Polyamines are essential for cell proliferation and are implicated in cellular processes, ranging from DNA replication to apoptosis.</text>
</comment>
<feature type="modified residue" description="N6-(pyridoxal phosphate)lysine" evidence="11">
    <location>
        <position position="66"/>
    </location>
</feature>
<dbReference type="GO" id="GO:0004586">
    <property type="term" value="F:ornithine decarboxylase activity"/>
    <property type="evidence" value="ECO:0007669"/>
    <property type="project" value="UniProtKB-EC"/>
</dbReference>
<keyword evidence="3 11" id="KW-0663">Pyridoxal phosphate</keyword>
<dbReference type="Gene3D" id="2.60.40.4060">
    <property type="entry name" value="Reeler domain"/>
    <property type="match status" value="1"/>
</dbReference>
<dbReference type="InterPro" id="IPR002433">
    <property type="entry name" value="Orn_de-COase"/>
</dbReference>
<dbReference type="EMBL" id="CATQJA010002664">
    <property type="protein sequence ID" value="CAJ0582175.1"/>
    <property type="molecule type" value="Genomic_DNA"/>
</dbReference>
<feature type="non-terminal residue" evidence="14">
    <location>
        <position position="604"/>
    </location>
</feature>
<evidence type="ECO:0000256" key="3">
    <source>
        <dbReference type="ARBA" id="ARBA00022898"/>
    </source>
</evidence>
<dbReference type="PANTHER" id="PTHR11482:SF6">
    <property type="entry name" value="ORNITHINE DECARBOXYLASE 1-RELATED"/>
    <property type="match status" value="1"/>
</dbReference>
<reference evidence="14" key="1">
    <citation type="submission" date="2023-06" db="EMBL/GenBank/DDBJ databases">
        <authorList>
            <person name="Delattre M."/>
        </authorList>
    </citation>
    <scope>NUCLEOTIDE SEQUENCE</scope>
    <source>
        <strain evidence="14">AF72</strain>
    </source>
</reference>
<keyword evidence="15" id="KW-1185">Reference proteome</keyword>
<comment type="catalytic activity">
    <reaction evidence="10">
        <text>L-ornithine + H(+) = putrescine + CO2</text>
        <dbReference type="Rhea" id="RHEA:22964"/>
        <dbReference type="ChEBI" id="CHEBI:15378"/>
        <dbReference type="ChEBI" id="CHEBI:16526"/>
        <dbReference type="ChEBI" id="CHEBI:46911"/>
        <dbReference type="ChEBI" id="CHEBI:326268"/>
        <dbReference type="EC" id="4.1.1.17"/>
    </reaction>
</comment>
<dbReference type="Pfam" id="PF02784">
    <property type="entry name" value="Orn_Arg_deC_N"/>
    <property type="match status" value="1"/>
</dbReference>
<dbReference type="PROSITE" id="PS00878">
    <property type="entry name" value="ODR_DC_2_1"/>
    <property type="match status" value="1"/>
</dbReference>
<evidence type="ECO:0000256" key="9">
    <source>
        <dbReference type="ARBA" id="ARBA00046672"/>
    </source>
</evidence>
<evidence type="ECO:0000256" key="10">
    <source>
        <dbReference type="ARBA" id="ARBA00049127"/>
    </source>
</evidence>
<comment type="cofactor">
    <cofactor evidence="1 11">
        <name>pyridoxal 5'-phosphate</name>
        <dbReference type="ChEBI" id="CHEBI:597326"/>
    </cofactor>
</comment>
<name>A0AA36D8S5_9BILA</name>
<feature type="domain" description="Reelin" evidence="13">
    <location>
        <begin position="383"/>
        <end position="557"/>
    </location>
</feature>
<dbReference type="InterPro" id="IPR022653">
    <property type="entry name" value="De-COase2_pyr-phos_BS"/>
</dbReference>
<comment type="similarity">
    <text evidence="2 12">Belongs to the Orn/Lys/Arg decarboxylase class-II family.</text>
</comment>
<dbReference type="InterPro" id="IPR022643">
    <property type="entry name" value="De-COase2_C"/>
</dbReference>
<evidence type="ECO:0000256" key="2">
    <source>
        <dbReference type="ARBA" id="ARBA00008872"/>
    </source>
</evidence>
<dbReference type="InterPro" id="IPR042307">
    <property type="entry name" value="Reeler_sf"/>
</dbReference>
<evidence type="ECO:0000256" key="7">
    <source>
        <dbReference type="ARBA" id="ARBA00034138"/>
    </source>
</evidence>
<dbReference type="InterPro" id="IPR029066">
    <property type="entry name" value="PLP-binding_barrel"/>
</dbReference>
<evidence type="ECO:0000256" key="12">
    <source>
        <dbReference type="RuleBase" id="RU003737"/>
    </source>
</evidence>
<dbReference type="EC" id="4.1.1.17" evidence="7"/>
<dbReference type="PANTHER" id="PTHR11482">
    <property type="entry name" value="ARGININE/DIAMINOPIMELATE/ORNITHINE DECARBOXYLASE"/>
    <property type="match status" value="1"/>
</dbReference>
<gene>
    <name evidence="14" type="ORF">MSPICULIGERA_LOCUS20316</name>
</gene>
<sequence length="604" mass="67752">MESIVYKNAKIEIYDKLDIGEICESEAKKRDLKGLENAFAVVNLDEILDRIEIWKKLLPNPFYAIKSNGDAILVDILTRSGIGIDCASSTEMETALQYVPNDMIINSHPCSSPGTIQHSARLDIPLIVFDHIEQLKTIHRLHPNSKPIFRFALPTEKGGKFGCAEPEKLLEEAWKLGLTISGISFYVGPSPEGCLKFDFYLRKAKDLIRLGKDIGHSIEILNIGGSFPGAGQVGKSFETVVHEIQPLLTECHKEWADLRIIAEPGKFFSSSPFTLCSKIMLAKPLKNGEEIEMHYYLNQGIYNSFMGTAIRNKVLPEFGKAFGSKENASKYPSTIWGPSCDGADCLEKNSLLPRLATGDWLMFKNRGAYSFSMGGMLWSLSILLAITVVRAWPDGAPCVHAAFESMNPLEAVEHQGGLQLSEPPYEVAVDQQCYWANQPIGLTIQGKNATIKFKGFAIQPFEWKNGRVTGRIGQFIRLDDNGSWQQQCFRKKDSATHSHDEKKKHIKLWWKSDDDSRTVQFIATVVEHIHKFWVKSVVSPPIPPCRIARKTENWVPPFPTPPPSVKAFKLETHRVFGKGGFGVGPLRAPQPAFTRQRQFPRRRG</sequence>
<accession>A0AA36D8S5</accession>
<evidence type="ECO:0000256" key="1">
    <source>
        <dbReference type="ARBA" id="ARBA00001933"/>
    </source>
</evidence>
<dbReference type="Pfam" id="PF00278">
    <property type="entry name" value="Orn_DAP_Arg_deC"/>
    <property type="match status" value="1"/>
</dbReference>
<protein>
    <recommendedName>
        <fullName evidence="7">ornithine decarboxylase</fullName>
        <ecNumber evidence="7">4.1.1.17</ecNumber>
    </recommendedName>
</protein>
<dbReference type="AlphaFoldDB" id="A0AA36D8S5"/>
<evidence type="ECO:0000256" key="8">
    <source>
        <dbReference type="ARBA" id="ARBA00037173"/>
    </source>
</evidence>
<dbReference type="GO" id="GO:0033387">
    <property type="term" value="P:putrescine biosynthetic process from arginine, via ornithine"/>
    <property type="evidence" value="ECO:0007669"/>
    <property type="project" value="TreeGrafter"/>
</dbReference>
<evidence type="ECO:0000256" key="4">
    <source>
        <dbReference type="ARBA" id="ARBA00023115"/>
    </source>
</evidence>
<dbReference type="PROSITE" id="PS51019">
    <property type="entry name" value="REELIN"/>
    <property type="match status" value="1"/>
</dbReference>
<dbReference type="InterPro" id="IPR009006">
    <property type="entry name" value="Ala_racemase/Decarboxylase_C"/>
</dbReference>
<dbReference type="Gene3D" id="3.20.20.10">
    <property type="entry name" value="Alanine racemase"/>
    <property type="match status" value="1"/>
</dbReference>
<dbReference type="PRINTS" id="PR01182">
    <property type="entry name" value="ORNDCRBXLASE"/>
</dbReference>
<comment type="pathway">
    <text evidence="6">Amine and polyamine biosynthesis; putrescine biosynthesis via L-ornithine pathway; putrescine from L-ornithine: step 1/1.</text>
</comment>
<dbReference type="PRINTS" id="PR01179">
    <property type="entry name" value="ODADCRBXLASE"/>
</dbReference>
<dbReference type="SUPFAM" id="SSF50621">
    <property type="entry name" value="Alanine racemase C-terminal domain-like"/>
    <property type="match status" value="1"/>
</dbReference>
<dbReference type="Proteomes" id="UP001177023">
    <property type="component" value="Unassembled WGS sequence"/>
</dbReference>
<dbReference type="InterPro" id="IPR002861">
    <property type="entry name" value="Reeler_dom"/>
</dbReference>
<comment type="caution">
    <text evidence="14">The sequence shown here is derived from an EMBL/GenBank/DDBJ whole genome shotgun (WGS) entry which is preliminary data.</text>
</comment>
<evidence type="ECO:0000256" key="5">
    <source>
        <dbReference type="ARBA" id="ARBA00023239"/>
    </source>
</evidence>
<comment type="subunit">
    <text evidence="9">Homodimer. Only the dimer is catalytically active, as the active sites are constructed of residues from both monomers.</text>
</comment>
<dbReference type="Gene3D" id="2.40.37.10">
    <property type="entry name" value="Lyase, Ornithine Decarboxylase, Chain A, domain 1"/>
    <property type="match status" value="1"/>
</dbReference>
<dbReference type="InterPro" id="IPR000183">
    <property type="entry name" value="Orn/DAP/Arg_de-COase"/>
</dbReference>
<organism evidence="14 15">
    <name type="scientific">Mesorhabditis spiculigera</name>
    <dbReference type="NCBI Taxonomy" id="96644"/>
    <lineage>
        <taxon>Eukaryota</taxon>
        <taxon>Metazoa</taxon>
        <taxon>Ecdysozoa</taxon>
        <taxon>Nematoda</taxon>
        <taxon>Chromadorea</taxon>
        <taxon>Rhabditida</taxon>
        <taxon>Rhabditina</taxon>
        <taxon>Rhabditomorpha</taxon>
        <taxon>Rhabditoidea</taxon>
        <taxon>Rhabditidae</taxon>
        <taxon>Mesorhabditinae</taxon>
        <taxon>Mesorhabditis</taxon>
    </lineage>
</organism>
<dbReference type="InterPro" id="IPR022644">
    <property type="entry name" value="De-COase2_N"/>
</dbReference>
<evidence type="ECO:0000256" key="6">
    <source>
        <dbReference type="ARBA" id="ARBA00034115"/>
    </source>
</evidence>
<dbReference type="GO" id="GO:0005737">
    <property type="term" value="C:cytoplasm"/>
    <property type="evidence" value="ECO:0007669"/>
    <property type="project" value="TreeGrafter"/>
</dbReference>
<dbReference type="CDD" id="cd08544">
    <property type="entry name" value="Reeler"/>
    <property type="match status" value="1"/>
</dbReference>
<dbReference type="Pfam" id="PF02014">
    <property type="entry name" value="Reeler"/>
    <property type="match status" value="1"/>
</dbReference>
<evidence type="ECO:0000313" key="14">
    <source>
        <dbReference type="EMBL" id="CAJ0582175.1"/>
    </source>
</evidence>
<proteinExistence type="inferred from homology"/>
<keyword evidence="4" id="KW-0620">Polyamine biosynthesis</keyword>
<evidence type="ECO:0000259" key="13">
    <source>
        <dbReference type="PROSITE" id="PS51019"/>
    </source>
</evidence>